<keyword evidence="3" id="KW-0238">DNA-binding</keyword>
<dbReference type="GeneID" id="9668496"/>
<dbReference type="PANTHER" id="PTHR31845:SF10">
    <property type="entry name" value="ZN(II)2CYS6 TRANSCRIPTION FACTOR (EUROFUNG)"/>
    <property type="match status" value="1"/>
</dbReference>
<dbReference type="EMBL" id="GG698899">
    <property type="protein sequence ID" value="EEU45007.1"/>
    <property type="molecule type" value="Genomic_DNA"/>
</dbReference>
<reference evidence="6 7" key="1">
    <citation type="journal article" date="2009" name="PLoS Genet.">
        <title>The genome of Nectria haematococca: contribution of supernumerary chromosomes to gene expansion.</title>
        <authorList>
            <person name="Coleman J.J."/>
            <person name="Rounsley S.D."/>
            <person name="Rodriguez-Carres M."/>
            <person name="Kuo A."/>
            <person name="Wasmann C.C."/>
            <person name="Grimwood J."/>
            <person name="Schmutz J."/>
            <person name="Taga M."/>
            <person name="White G.J."/>
            <person name="Zhou S."/>
            <person name="Schwartz D.C."/>
            <person name="Freitag M."/>
            <person name="Ma L.J."/>
            <person name="Danchin E.G."/>
            <person name="Henrissat B."/>
            <person name="Coutinho P.M."/>
            <person name="Nelson D.R."/>
            <person name="Straney D."/>
            <person name="Napoli C.A."/>
            <person name="Barker B.M."/>
            <person name="Gribskov M."/>
            <person name="Rep M."/>
            <person name="Kroken S."/>
            <person name="Molnar I."/>
            <person name="Rensing C."/>
            <person name="Kennell J.C."/>
            <person name="Zamora J."/>
            <person name="Farman M.L."/>
            <person name="Selker E.U."/>
            <person name="Salamov A."/>
            <person name="Shapiro H."/>
            <person name="Pangilinan J."/>
            <person name="Lindquist E."/>
            <person name="Lamers C."/>
            <person name="Grigoriev I.V."/>
            <person name="Geiser D.M."/>
            <person name="Covert S.F."/>
            <person name="Temporini E."/>
            <person name="Vanetten H.D."/>
        </authorList>
    </citation>
    <scope>NUCLEOTIDE SEQUENCE [LARGE SCALE GENOMIC DNA]</scope>
    <source>
        <strain evidence="7">ATCC MYA-4622 / CBS 123669 / FGSC 9596 / NRRL 45880 / 77-13-4</strain>
    </source>
</reference>
<dbReference type="InParanoid" id="C7YTB7"/>
<dbReference type="OrthoDB" id="5217604at2759"/>
<evidence type="ECO:0000256" key="2">
    <source>
        <dbReference type="ARBA" id="ARBA00023015"/>
    </source>
</evidence>
<evidence type="ECO:0000313" key="6">
    <source>
        <dbReference type="EMBL" id="EEU45007.1"/>
    </source>
</evidence>
<feature type="non-terminal residue" evidence="6">
    <location>
        <position position="1"/>
    </location>
</feature>
<keyword evidence="5" id="KW-0539">Nucleus</keyword>
<comment type="subcellular location">
    <subcellularLocation>
        <location evidence="1">Nucleus</location>
    </subcellularLocation>
</comment>
<evidence type="ECO:0000256" key="4">
    <source>
        <dbReference type="ARBA" id="ARBA00023163"/>
    </source>
</evidence>
<dbReference type="VEuPathDB" id="FungiDB:NECHADRAFT_41759"/>
<sequence length="497" mass="55735">GLVNNNTQVDSPLNSQTLQPPFGLSWPQATLALTTFRRNHTLHFPFITVKEDSAAEDLYKEKPFLFRAIMLVASPLPRSRVVKMKRNTLAYLGYRMLVEEEKTPDLLQGLLVVTAWAHTCYIDEGQVTNLAFLGLGYAHKLGITQMSSPLPEQANIANQSGTSGLTEKMRQVVKTHSLDEQRCVLGLYCILSVISTKQSRSNPLDSAHIDICCNNISASQSPTSSPALEHLVRFIEMSERLSKGFGEPHERTLSRPYAFLLEGNGRRFRADLERLAEVATRNDSASHHQNFQLYHQYTLVRLYEPAVMVADHPDEGVAPFVYLLICLRNCLDAIRSFFDLLLSSSPEDILNRAIITTDQAAFVMVLAARLLLIDAPGWDPAAARQTLNLSTVLGKIQAHIEKAETQNIKAMQEFVAVTGDTLSEEEMTEDSTLGELATKTRPLKEWYETRLEGEYADKMPSMHGFSMEERDGETEEGMTRLGGLLNDIAWNFRPFGW</sequence>
<dbReference type="KEGG" id="nhe:NECHADRAFT_41759"/>
<protein>
    <recommendedName>
        <fullName evidence="8">Transcription factor domain-containing protein</fullName>
    </recommendedName>
</protein>
<dbReference type="eggNOG" id="ENOG502T6FV">
    <property type="taxonomic scope" value="Eukaryota"/>
</dbReference>
<dbReference type="GO" id="GO:0000981">
    <property type="term" value="F:DNA-binding transcription factor activity, RNA polymerase II-specific"/>
    <property type="evidence" value="ECO:0007669"/>
    <property type="project" value="TreeGrafter"/>
</dbReference>
<evidence type="ECO:0000313" key="7">
    <source>
        <dbReference type="Proteomes" id="UP000005206"/>
    </source>
</evidence>
<accession>C7YTB7</accession>
<dbReference type="RefSeq" id="XP_003050720.1">
    <property type="nucleotide sequence ID" value="XM_003050674.1"/>
</dbReference>
<gene>
    <name evidence="6" type="ORF">NECHADRAFT_41759</name>
</gene>
<keyword evidence="4" id="KW-0804">Transcription</keyword>
<dbReference type="HOGENOM" id="CLU_026318_0_0_1"/>
<organism evidence="6 7">
    <name type="scientific">Fusarium vanettenii (strain ATCC MYA-4622 / CBS 123669 / FGSC 9596 / NRRL 45880 / 77-13-4)</name>
    <name type="common">Fusarium solani subsp. pisi</name>
    <dbReference type="NCBI Taxonomy" id="660122"/>
    <lineage>
        <taxon>Eukaryota</taxon>
        <taxon>Fungi</taxon>
        <taxon>Dikarya</taxon>
        <taxon>Ascomycota</taxon>
        <taxon>Pezizomycotina</taxon>
        <taxon>Sordariomycetes</taxon>
        <taxon>Hypocreomycetidae</taxon>
        <taxon>Hypocreales</taxon>
        <taxon>Nectriaceae</taxon>
        <taxon>Fusarium</taxon>
        <taxon>Fusarium solani species complex</taxon>
        <taxon>Fusarium vanettenii</taxon>
    </lineage>
</organism>
<evidence type="ECO:0000256" key="3">
    <source>
        <dbReference type="ARBA" id="ARBA00023125"/>
    </source>
</evidence>
<evidence type="ECO:0000256" key="5">
    <source>
        <dbReference type="ARBA" id="ARBA00023242"/>
    </source>
</evidence>
<dbReference type="InterPro" id="IPR051089">
    <property type="entry name" value="prtT"/>
</dbReference>
<keyword evidence="7" id="KW-1185">Reference proteome</keyword>
<proteinExistence type="predicted"/>
<dbReference type="GO" id="GO:0000976">
    <property type="term" value="F:transcription cis-regulatory region binding"/>
    <property type="evidence" value="ECO:0007669"/>
    <property type="project" value="TreeGrafter"/>
</dbReference>
<dbReference type="PANTHER" id="PTHR31845">
    <property type="entry name" value="FINGER DOMAIN PROTEIN, PUTATIVE-RELATED"/>
    <property type="match status" value="1"/>
</dbReference>
<name>C7YTB7_FUSV7</name>
<evidence type="ECO:0000256" key="1">
    <source>
        <dbReference type="ARBA" id="ARBA00004123"/>
    </source>
</evidence>
<dbReference type="OMA" id="LYVMLQA"/>
<dbReference type="GO" id="GO:0005634">
    <property type="term" value="C:nucleus"/>
    <property type="evidence" value="ECO:0007669"/>
    <property type="project" value="UniProtKB-SubCell"/>
</dbReference>
<dbReference type="Proteomes" id="UP000005206">
    <property type="component" value="Chromosome 5"/>
</dbReference>
<dbReference type="AlphaFoldDB" id="C7YTB7"/>
<evidence type="ECO:0008006" key="8">
    <source>
        <dbReference type="Google" id="ProtNLM"/>
    </source>
</evidence>
<keyword evidence="2" id="KW-0805">Transcription regulation</keyword>